<dbReference type="GO" id="GO:0008270">
    <property type="term" value="F:zinc ion binding"/>
    <property type="evidence" value="ECO:0007669"/>
    <property type="project" value="UniProtKB-KW"/>
</dbReference>
<dbReference type="AlphaFoldDB" id="A0AAN8XBI8"/>
<evidence type="ECO:0000256" key="1">
    <source>
        <dbReference type="ARBA" id="ARBA00022723"/>
    </source>
</evidence>
<keyword evidence="3" id="KW-0862">Zinc</keyword>
<dbReference type="InterPro" id="IPR007588">
    <property type="entry name" value="Znf_FLYWCH"/>
</dbReference>
<gene>
    <name evidence="5" type="ORF">SK128_006400</name>
</gene>
<evidence type="ECO:0000259" key="4">
    <source>
        <dbReference type="Pfam" id="PF04500"/>
    </source>
</evidence>
<feature type="domain" description="FLYWCH-type" evidence="4">
    <location>
        <begin position="6"/>
        <end position="64"/>
    </location>
</feature>
<dbReference type="Gene3D" id="2.20.25.240">
    <property type="match status" value="1"/>
</dbReference>
<evidence type="ECO:0000313" key="6">
    <source>
        <dbReference type="Proteomes" id="UP001381693"/>
    </source>
</evidence>
<keyword evidence="2" id="KW-0863">Zinc-finger</keyword>
<dbReference type="EMBL" id="JAXCGZ010004943">
    <property type="protein sequence ID" value="KAK7081420.1"/>
    <property type="molecule type" value="Genomic_DNA"/>
</dbReference>
<protein>
    <recommendedName>
        <fullName evidence="4">FLYWCH-type domain-containing protein</fullName>
    </recommendedName>
</protein>
<feature type="non-terminal residue" evidence="5">
    <location>
        <position position="98"/>
    </location>
</feature>
<organism evidence="5 6">
    <name type="scientific">Halocaridina rubra</name>
    <name type="common">Hawaiian red shrimp</name>
    <dbReference type="NCBI Taxonomy" id="373956"/>
    <lineage>
        <taxon>Eukaryota</taxon>
        <taxon>Metazoa</taxon>
        <taxon>Ecdysozoa</taxon>
        <taxon>Arthropoda</taxon>
        <taxon>Crustacea</taxon>
        <taxon>Multicrustacea</taxon>
        <taxon>Malacostraca</taxon>
        <taxon>Eumalacostraca</taxon>
        <taxon>Eucarida</taxon>
        <taxon>Decapoda</taxon>
        <taxon>Pleocyemata</taxon>
        <taxon>Caridea</taxon>
        <taxon>Atyoidea</taxon>
        <taxon>Atyidae</taxon>
        <taxon>Halocaridina</taxon>
    </lineage>
</organism>
<keyword evidence="6" id="KW-1185">Reference proteome</keyword>
<dbReference type="Proteomes" id="UP001381693">
    <property type="component" value="Unassembled WGS sequence"/>
</dbReference>
<name>A0AAN8XBI8_HALRR</name>
<evidence type="ECO:0000313" key="5">
    <source>
        <dbReference type="EMBL" id="KAK7081420.1"/>
    </source>
</evidence>
<comment type="caution">
    <text evidence="5">The sequence shown here is derived from an EMBL/GenBank/DDBJ whole genome shotgun (WGS) entry which is preliminary data.</text>
</comment>
<dbReference type="Pfam" id="PF04500">
    <property type="entry name" value="FLYWCH"/>
    <property type="match status" value="1"/>
</dbReference>
<reference evidence="5 6" key="1">
    <citation type="submission" date="2023-11" db="EMBL/GenBank/DDBJ databases">
        <title>Halocaridina rubra genome assembly.</title>
        <authorList>
            <person name="Smith C."/>
        </authorList>
    </citation>
    <scope>NUCLEOTIDE SEQUENCE [LARGE SCALE GENOMIC DNA]</scope>
    <source>
        <strain evidence="5">EP-1</strain>
        <tissue evidence="5">Whole</tissue>
    </source>
</reference>
<accession>A0AAN8XBI8</accession>
<sequence>MPQQYVLSVRSQKKLIDIGHLFMREKKSGENTIWICNQFYKAHCHTRVHANEDSITKRLKEHNHAGNIARVEATRLINAMEEQVITTQETPHWITTQS</sequence>
<proteinExistence type="predicted"/>
<evidence type="ECO:0000256" key="3">
    <source>
        <dbReference type="ARBA" id="ARBA00022833"/>
    </source>
</evidence>
<evidence type="ECO:0000256" key="2">
    <source>
        <dbReference type="ARBA" id="ARBA00022771"/>
    </source>
</evidence>
<keyword evidence="1" id="KW-0479">Metal-binding</keyword>